<comment type="caution">
    <text evidence="1">The sequence shown here is derived from an EMBL/GenBank/DDBJ whole genome shotgun (WGS) entry which is preliminary data.</text>
</comment>
<proteinExistence type="predicted"/>
<dbReference type="EMBL" id="CM011674">
    <property type="protein sequence ID" value="TMS23888.1"/>
    <property type="molecule type" value="Genomic_DNA"/>
</dbReference>
<reference evidence="1" key="1">
    <citation type="submission" date="2018-11" db="EMBL/GenBank/DDBJ databases">
        <title>The sequence and de novo assembly of Larimichthys crocea genome using PacBio and Hi-C technologies.</title>
        <authorList>
            <person name="Xu P."/>
            <person name="Chen B."/>
            <person name="Zhou Z."/>
            <person name="Ke Q."/>
            <person name="Wu Y."/>
            <person name="Bai H."/>
            <person name="Pu F."/>
        </authorList>
    </citation>
    <scope>NUCLEOTIDE SEQUENCE</scope>
    <source>
        <tissue evidence="1">Muscle</tissue>
    </source>
</reference>
<evidence type="ECO:0000313" key="1">
    <source>
        <dbReference type="EMBL" id="TMS23888.1"/>
    </source>
</evidence>
<sequence>MENYDKETARIMATVLKLTRETRRESLFTWFLKSCFEAHSLLALAAVKANLKMGKDVDHRRWRELPYDPVDVKLSATLSSLAVQSRWIFFGSALIRRYRLCCFVVHKRCHEFVTFSCPGADKGPASDDPRSKHKFKVHTYSSPTFCDHCGSLLYGLIHQGMKCDLKEAKNLVPMDPNGLSDPYVKLKLVPDPKSESKQKTKTIKCCLNPTWNETFTFSLKESDKDRRLSVEIWDWDLTSRNDFMGSLSFGISELQKQGVDGWFKLLSQEEGEYFNVPVQPDGEDGNEELRQRFERARVGPGKPTDSSSSSSVCKYDSNGNQDRVKLSDFNFVMVLGKGSFGKVMLAERKGTD</sequence>
<gene>
    <name evidence="1" type="ORF">E3U43_009194</name>
</gene>
<organism evidence="1 2">
    <name type="scientific">Larimichthys crocea</name>
    <name type="common">Large yellow croaker</name>
    <name type="synonym">Pseudosciaena crocea</name>
    <dbReference type="NCBI Taxonomy" id="215358"/>
    <lineage>
        <taxon>Eukaryota</taxon>
        <taxon>Metazoa</taxon>
        <taxon>Chordata</taxon>
        <taxon>Craniata</taxon>
        <taxon>Vertebrata</taxon>
        <taxon>Euteleostomi</taxon>
        <taxon>Actinopterygii</taxon>
        <taxon>Neopterygii</taxon>
        <taxon>Teleostei</taxon>
        <taxon>Neoteleostei</taxon>
        <taxon>Acanthomorphata</taxon>
        <taxon>Eupercaria</taxon>
        <taxon>Sciaenidae</taxon>
        <taxon>Larimichthys</taxon>
    </lineage>
</organism>
<dbReference type="Proteomes" id="UP000793456">
    <property type="component" value="Chromosome I"/>
</dbReference>
<keyword evidence="2" id="KW-1185">Reference proteome</keyword>
<accession>A0ACD3RY88</accession>
<protein>
    <submittedName>
        <fullName evidence="1">Uncharacterized protein</fullName>
    </submittedName>
</protein>
<name>A0ACD3RY88_LARCR</name>
<evidence type="ECO:0000313" key="2">
    <source>
        <dbReference type="Proteomes" id="UP000793456"/>
    </source>
</evidence>